<reference evidence="5" key="1">
    <citation type="journal article" date="2019" name="Int. J. Syst. Evol. Microbiol.">
        <title>The Global Catalogue of Microorganisms (GCM) 10K type strain sequencing project: providing services to taxonomists for standard genome sequencing and annotation.</title>
        <authorList>
            <consortium name="The Broad Institute Genomics Platform"/>
            <consortium name="The Broad Institute Genome Sequencing Center for Infectious Disease"/>
            <person name="Wu L."/>
            <person name="Ma J."/>
        </authorList>
    </citation>
    <scope>NUCLEOTIDE SEQUENCE [LARGE SCALE GENOMIC DNA]</scope>
    <source>
        <strain evidence="5">CGMCC 4.6997</strain>
    </source>
</reference>
<organism evidence="4 5">
    <name type="scientific">Lysinimonas soli</name>
    <dbReference type="NCBI Taxonomy" id="1074233"/>
    <lineage>
        <taxon>Bacteria</taxon>
        <taxon>Bacillati</taxon>
        <taxon>Actinomycetota</taxon>
        <taxon>Actinomycetes</taxon>
        <taxon>Micrococcales</taxon>
        <taxon>Microbacteriaceae</taxon>
        <taxon>Lysinimonas</taxon>
    </lineage>
</organism>
<sequence>MTETTPATFTLKQTIEAGYTRFDFVHGGGVARNAKVHLGILIDGVARSGDGWDAGDTARDLLVILIDTAEIDQSTVRADYTAGFTADARIAVFLTWSSGTDELISVIGVDTTFTKADGFAMGRTLEGAEARDILVDAGMLDRSDLRAAPAEGVPEARYFDELKVEGYRGFAAEKSLRFARPTGSPGSGLTLLVGANNSGKSTFIEAIQISARARNQVDLNFPQPRRHRDLDAVSIELSREDGRRLSIRSIRPGGSQATATWLPEDIGPGKFDIQVTPSRRSFNPYFGNSGIGDRDWGLMDQEFSRTQTRDNFVGRLKKVDRDPVARVAFDGLLEEIIGEPLEWTIDEMTTSQQFVKMTDPGGAWHTSEGLGDGLVSLLFIVDALYDSAPGSLIAIDEPELSLHPQLVRRLRRVLSRYAADRQIVVATHSPLLIDWADIGNGATVARTFKARGQSEVAQASVETLRKTALLADDRNLSNPHTVGAVAREALFLEDGIILTEGQDDVVYLPRVLADLGLDESENVYGWGSGGATNIPTLARLFRELGFTRIAAILDDDGQPGTRKAEELLDAMAPEVLVRRIPALDIRYKPSASAKDEVVGLLEKGGTRVRDDVRKEAARVLKDVLRHVGNANAESGAKGGLGGNSASVGEN</sequence>
<dbReference type="Pfam" id="PF13304">
    <property type="entry name" value="AAA_21"/>
    <property type="match status" value="1"/>
</dbReference>
<evidence type="ECO:0000313" key="5">
    <source>
        <dbReference type="Proteomes" id="UP001596039"/>
    </source>
</evidence>
<keyword evidence="4" id="KW-0540">Nuclease</keyword>
<dbReference type="InterPro" id="IPR003959">
    <property type="entry name" value="ATPase_AAA_core"/>
</dbReference>
<dbReference type="InterPro" id="IPR027417">
    <property type="entry name" value="P-loop_NTPase"/>
</dbReference>
<keyword evidence="5" id="KW-1185">Reference proteome</keyword>
<dbReference type="GO" id="GO:0004519">
    <property type="term" value="F:endonuclease activity"/>
    <property type="evidence" value="ECO:0007669"/>
    <property type="project" value="UniProtKB-KW"/>
</dbReference>
<gene>
    <name evidence="4" type="ORF">ACFPJ4_11895</name>
</gene>
<dbReference type="InterPro" id="IPR051396">
    <property type="entry name" value="Bact_Antivir_Def_Nuclease"/>
</dbReference>
<evidence type="ECO:0000313" key="4">
    <source>
        <dbReference type="EMBL" id="MFC5502942.1"/>
    </source>
</evidence>
<dbReference type="PANTHER" id="PTHR43581">
    <property type="entry name" value="ATP/GTP PHOSPHATASE"/>
    <property type="match status" value="1"/>
</dbReference>
<dbReference type="InterPro" id="IPR038729">
    <property type="entry name" value="Rad50/SbcC_AAA"/>
</dbReference>
<keyword evidence="4" id="KW-0255">Endonuclease</keyword>
<dbReference type="Gene3D" id="3.40.50.300">
    <property type="entry name" value="P-loop containing nucleotide triphosphate hydrolases"/>
    <property type="match status" value="2"/>
</dbReference>
<proteinExistence type="predicted"/>
<dbReference type="EMBL" id="JBHSMG010000003">
    <property type="protein sequence ID" value="MFC5502942.1"/>
    <property type="molecule type" value="Genomic_DNA"/>
</dbReference>
<comment type="caution">
    <text evidence="4">The sequence shown here is derived from an EMBL/GenBank/DDBJ whole genome shotgun (WGS) entry which is preliminary data.</text>
</comment>
<keyword evidence="4" id="KW-0378">Hydrolase</keyword>
<evidence type="ECO:0000259" key="2">
    <source>
        <dbReference type="Pfam" id="PF13304"/>
    </source>
</evidence>
<dbReference type="RefSeq" id="WP_386740660.1">
    <property type="nucleotide sequence ID" value="NZ_JBHSMG010000003.1"/>
</dbReference>
<dbReference type="SUPFAM" id="SSF52540">
    <property type="entry name" value="P-loop containing nucleoside triphosphate hydrolases"/>
    <property type="match status" value="1"/>
</dbReference>
<dbReference type="Proteomes" id="UP001596039">
    <property type="component" value="Unassembled WGS sequence"/>
</dbReference>
<dbReference type="Pfam" id="PF13476">
    <property type="entry name" value="AAA_23"/>
    <property type="match status" value="1"/>
</dbReference>
<feature type="domain" description="Rad50/SbcC-type AAA" evidence="3">
    <location>
        <begin position="161"/>
        <end position="208"/>
    </location>
</feature>
<evidence type="ECO:0000259" key="3">
    <source>
        <dbReference type="Pfam" id="PF13476"/>
    </source>
</evidence>
<protein>
    <submittedName>
        <fullName evidence="4">ATP-dependent endonuclease</fullName>
    </submittedName>
</protein>
<dbReference type="PANTHER" id="PTHR43581:SF4">
    <property type="entry name" value="ATP_GTP PHOSPHATASE"/>
    <property type="match status" value="1"/>
</dbReference>
<evidence type="ECO:0000256" key="1">
    <source>
        <dbReference type="SAM" id="MobiDB-lite"/>
    </source>
</evidence>
<feature type="domain" description="ATPase AAA-type core" evidence="2">
    <location>
        <begin position="326"/>
        <end position="434"/>
    </location>
</feature>
<name>A0ABW0NUI0_9MICO</name>
<accession>A0ABW0NUI0</accession>
<feature type="region of interest" description="Disordered" evidence="1">
    <location>
        <begin position="631"/>
        <end position="650"/>
    </location>
</feature>